<dbReference type="Proteomes" id="UP001479436">
    <property type="component" value="Unassembled WGS sequence"/>
</dbReference>
<accession>A0ABR2VY20</accession>
<protein>
    <submittedName>
        <fullName evidence="2">Uncharacterized protein</fullName>
    </submittedName>
</protein>
<reference evidence="2 3" key="1">
    <citation type="submission" date="2023-04" db="EMBL/GenBank/DDBJ databases">
        <title>Genome of Basidiobolus ranarum AG-B5.</title>
        <authorList>
            <person name="Stajich J.E."/>
            <person name="Carter-House D."/>
            <person name="Gryganskyi A."/>
        </authorList>
    </citation>
    <scope>NUCLEOTIDE SEQUENCE [LARGE SCALE GENOMIC DNA]</scope>
    <source>
        <strain evidence="2 3">AG-B5</strain>
    </source>
</reference>
<organism evidence="2 3">
    <name type="scientific">Basidiobolus ranarum</name>
    <dbReference type="NCBI Taxonomy" id="34480"/>
    <lineage>
        <taxon>Eukaryota</taxon>
        <taxon>Fungi</taxon>
        <taxon>Fungi incertae sedis</taxon>
        <taxon>Zoopagomycota</taxon>
        <taxon>Entomophthoromycotina</taxon>
        <taxon>Basidiobolomycetes</taxon>
        <taxon>Basidiobolales</taxon>
        <taxon>Basidiobolaceae</taxon>
        <taxon>Basidiobolus</taxon>
    </lineage>
</organism>
<dbReference type="EMBL" id="JASJQH010007449">
    <property type="protein sequence ID" value="KAK9708897.1"/>
    <property type="molecule type" value="Genomic_DNA"/>
</dbReference>
<name>A0ABR2VY20_9FUNG</name>
<keyword evidence="3" id="KW-1185">Reference proteome</keyword>
<sequence>MGLMEVTLDGLAGTKVLETVDPGEVELKVPLETDMETDAETGVEADVVADAGRVVLRETLGLEEAVVVAGDPEDTKPVDTKLTDTGVENAAGSEPEPEAELAGEPRGEAISEGEILEGIVDEFWANVPRLQDRRTITAIL</sequence>
<feature type="compositionally biased region" description="Basic and acidic residues" evidence="1">
    <location>
        <begin position="73"/>
        <end position="82"/>
    </location>
</feature>
<evidence type="ECO:0000256" key="1">
    <source>
        <dbReference type="SAM" id="MobiDB-lite"/>
    </source>
</evidence>
<proteinExistence type="predicted"/>
<gene>
    <name evidence="2" type="ORF">K7432_009365</name>
</gene>
<evidence type="ECO:0000313" key="3">
    <source>
        <dbReference type="Proteomes" id="UP001479436"/>
    </source>
</evidence>
<feature type="region of interest" description="Disordered" evidence="1">
    <location>
        <begin position="70"/>
        <end position="110"/>
    </location>
</feature>
<evidence type="ECO:0000313" key="2">
    <source>
        <dbReference type="EMBL" id="KAK9708897.1"/>
    </source>
</evidence>
<comment type="caution">
    <text evidence="2">The sequence shown here is derived from an EMBL/GenBank/DDBJ whole genome shotgun (WGS) entry which is preliminary data.</text>
</comment>